<dbReference type="InterPro" id="IPR000719">
    <property type="entry name" value="Prot_kinase_dom"/>
</dbReference>
<feature type="transmembrane region" description="Helical" evidence="7">
    <location>
        <begin position="66"/>
        <end position="86"/>
    </location>
</feature>
<evidence type="ECO:0000256" key="1">
    <source>
        <dbReference type="ARBA" id="ARBA00022527"/>
    </source>
</evidence>
<dbReference type="SMART" id="SM00220">
    <property type="entry name" value="S_TKc"/>
    <property type="match status" value="1"/>
</dbReference>
<dbReference type="Gene3D" id="1.10.510.10">
    <property type="entry name" value="Transferase(Phosphotransferase) domain 1"/>
    <property type="match status" value="1"/>
</dbReference>
<dbReference type="PROSITE" id="PS00107">
    <property type="entry name" value="PROTEIN_KINASE_ATP"/>
    <property type="match status" value="1"/>
</dbReference>
<feature type="transmembrane region" description="Helical" evidence="7">
    <location>
        <begin position="250"/>
        <end position="267"/>
    </location>
</feature>
<name>A0A7S1ABS5_NOCSC</name>
<dbReference type="GO" id="GO:0005524">
    <property type="term" value="F:ATP binding"/>
    <property type="evidence" value="ECO:0007669"/>
    <property type="project" value="UniProtKB-UniRule"/>
</dbReference>
<keyword evidence="7" id="KW-1133">Transmembrane helix</keyword>
<reference evidence="9" key="1">
    <citation type="submission" date="2021-01" db="EMBL/GenBank/DDBJ databases">
        <authorList>
            <person name="Corre E."/>
            <person name="Pelletier E."/>
            <person name="Niang G."/>
            <person name="Scheremetjew M."/>
            <person name="Finn R."/>
            <person name="Kale V."/>
            <person name="Holt S."/>
            <person name="Cochrane G."/>
            <person name="Meng A."/>
            <person name="Brown T."/>
            <person name="Cohen L."/>
        </authorList>
    </citation>
    <scope>NUCLEOTIDE SEQUENCE</scope>
</reference>
<keyword evidence="7" id="KW-0472">Membrane</keyword>
<dbReference type="InterPro" id="IPR017441">
    <property type="entry name" value="Protein_kinase_ATP_BS"/>
</dbReference>
<gene>
    <name evidence="9" type="ORF">NSCI0253_LOCUS22595</name>
</gene>
<evidence type="ECO:0000256" key="5">
    <source>
        <dbReference type="ARBA" id="ARBA00022840"/>
    </source>
</evidence>
<feature type="domain" description="Protein kinase" evidence="8">
    <location>
        <begin position="466"/>
        <end position="776"/>
    </location>
</feature>
<dbReference type="Pfam" id="PF00069">
    <property type="entry name" value="Pkinase"/>
    <property type="match status" value="1"/>
</dbReference>
<dbReference type="EMBL" id="HBFQ01032101">
    <property type="protein sequence ID" value="CAD8848245.1"/>
    <property type="molecule type" value="Transcribed_RNA"/>
</dbReference>
<dbReference type="InterPro" id="IPR011009">
    <property type="entry name" value="Kinase-like_dom_sf"/>
</dbReference>
<feature type="binding site" evidence="6">
    <location>
        <position position="504"/>
    </location>
    <ligand>
        <name>ATP</name>
        <dbReference type="ChEBI" id="CHEBI:30616"/>
    </ligand>
</feature>
<keyword evidence="5 6" id="KW-0067">ATP-binding</keyword>
<dbReference type="GO" id="GO:0004674">
    <property type="term" value="F:protein serine/threonine kinase activity"/>
    <property type="evidence" value="ECO:0007669"/>
    <property type="project" value="UniProtKB-KW"/>
</dbReference>
<evidence type="ECO:0000259" key="8">
    <source>
        <dbReference type="PROSITE" id="PS50011"/>
    </source>
</evidence>
<proteinExistence type="predicted"/>
<evidence type="ECO:0000256" key="4">
    <source>
        <dbReference type="ARBA" id="ARBA00022777"/>
    </source>
</evidence>
<evidence type="ECO:0000256" key="6">
    <source>
        <dbReference type="PROSITE-ProRule" id="PRU10141"/>
    </source>
</evidence>
<dbReference type="PANTHER" id="PTHR24351">
    <property type="entry name" value="RIBOSOMAL PROTEIN S6 KINASE"/>
    <property type="match status" value="1"/>
</dbReference>
<organism evidence="9">
    <name type="scientific">Noctiluca scintillans</name>
    <name type="common">Sea sparkle</name>
    <name type="synonym">Red tide dinoflagellate</name>
    <dbReference type="NCBI Taxonomy" id="2966"/>
    <lineage>
        <taxon>Eukaryota</taxon>
        <taxon>Sar</taxon>
        <taxon>Alveolata</taxon>
        <taxon>Dinophyceae</taxon>
        <taxon>Noctilucales</taxon>
        <taxon>Noctilucaceae</taxon>
        <taxon>Noctiluca</taxon>
    </lineage>
</organism>
<feature type="transmembrane region" description="Helical" evidence="7">
    <location>
        <begin position="347"/>
        <end position="366"/>
    </location>
</feature>
<feature type="transmembrane region" description="Helical" evidence="7">
    <location>
        <begin position="39"/>
        <end position="60"/>
    </location>
</feature>
<dbReference type="PROSITE" id="PS50011">
    <property type="entry name" value="PROTEIN_KINASE_DOM"/>
    <property type="match status" value="1"/>
</dbReference>
<keyword evidence="2" id="KW-0808">Transferase</keyword>
<keyword evidence="4" id="KW-0418">Kinase</keyword>
<dbReference type="SUPFAM" id="SSF56112">
    <property type="entry name" value="Protein kinase-like (PK-like)"/>
    <property type="match status" value="1"/>
</dbReference>
<protein>
    <recommendedName>
        <fullName evidence="8">Protein kinase domain-containing protein</fullName>
    </recommendedName>
</protein>
<keyword evidence="3 6" id="KW-0547">Nucleotide-binding</keyword>
<dbReference type="Gene3D" id="3.30.200.20">
    <property type="entry name" value="Phosphorylase Kinase, domain 1"/>
    <property type="match status" value="1"/>
</dbReference>
<feature type="transmembrane region" description="Helical" evidence="7">
    <location>
        <begin position="307"/>
        <end position="326"/>
    </location>
</feature>
<keyword evidence="7" id="KW-0812">Transmembrane</keyword>
<sequence length="799" mass="90838">MLSTPFDLDVVPESPRRGGNLKSLLWGPSREHSQLRATVTLTLHLSGFVCNVATLIFLAVFKQRHFFVPLMALWLFNGCFCAWCAGQETTRLLDGVHWCVRLPVLFVFYGLLQGVQVKHIFDLFRRRRAAMFDSSGAASLRATQEEPSTFHSKTFDGIIEGFPFAFVNLFTFYLLDGSTMRCPWYMRPALSGGHELLVRWLFFASAWLSILSLALGIVEVDYRVSTHVRSQIECSAIKAAGHLIFRATEVAYRMNMAILFVLFLRPLQIFNNQFGFVLVAAPVVVCWLVYLFLLVLAKPRSAPQEGILAHALVAITVLVTNPTRFVDRPGYMSAARQFTKTIFVMRCIEFLCVLLYVVISWHHSFICGPDEPPEMVGTHVWKHQRIIFFVTAITFAIHSFLQLTCVQSQFSNEICDDTVLEMIPLPDQSAKVSGGVPRGMSSFLLQAGAGLTNRLFTKTENQFSDFVIERVLGCGAFGVVVLVRERSKSGEAMAPETQSRYAMKLQNTASRSGGSRLMVSKRELARRERDILRKVSHPFVVRLVYYFEVPDRTWKDTCTGEVVKDLFGRDRFHTAIVMEYCPQGDLEKHIATRGTGHNSWSNNDLETDENIVSWLLKMRRMAAEILVAFKFLHAERIAFRDLKPPNILLKVWTDEQLHICLADFGGSKQLHETDNQLRSLTGTPHYCAPEIMEIHLSGRMSEYTPTVDIFSFGRVLLVMLWRTSCPHSGELFHPFKEEYTKDPRVPLCAANLIQMVTNVDPRKRGSVEELIAHPFFGEFIHLDQQMHAIHWETLTEGCL</sequence>
<dbReference type="AlphaFoldDB" id="A0A7S1ABS5"/>
<keyword evidence="1" id="KW-0723">Serine/threonine-protein kinase</keyword>
<evidence type="ECO:0000256" key="3">
    <source>
        <dbReference type="ARBA" id="ARBA00022741"/>
    </source>
</evidence>
<feature type="transmembrane region" description="Helical" evidence="7">
    <location>
        <begin position="98"/>
        <end position="117"/>
    </location>
</feature>
<evidence type="ECO:0000256" key="2">
    <source>
        <dbReference type="ARBA" id="ARBA00022679"/>
    </source>
</evidence>
<feature type="transmembrane region" description="Helical" evidence="7">
    <location>
        <begin position="157"/>
        <end position="175"/>
    </location>
</feature>
<evidence type="ECO:0000256" key="7">
    <source>
        <dbReference type="SAM" id="Phobius"/>
    </source>
</evidence>
<accession>A0A7S1ABS5</accession>
<evidence type="ECO:0000313" key="9">
    <source>
        <dbReference type="EMBL" id="CAD8848245.1"/>
    </source>
</evidence>
<feature type="transmembrane region" description="Helical" evidence="7">
    <location>
        <begin position="196"/>
        <end position="218"/>
    </location>
</feature>
<feature type="transmembrane region" description="Helical" evidence="7">
    <location>
        <begin position="274"/>
        <end position="295"/>
    </location>
</feature>